<evidence type="ECO:0008006" key="3">
    <source>
        <dbReference type="Google" id="ProtNLM"/>
    </source>
</evidence>
<gene>
    <name evidence="1" type="ordered locus">UWK_03111</name>
</gene>
<evidence type="ECO:0000313" key="1">
    <source>
        <dbReference type="EMBL" id="AGF79640.1"/>
    </source>
</evidence>
<sequence length="136" mass="15567">MIPQNTVVEQSLDEYSRMLRMLKSLQRDIDNNSSQGCVEEFNREFCALQQQSQKTDAILYKQLADKEITGNISTQLEEIRSLQQDILDLLKKTVLRANNVKTLMASEIRAVKKGRKALSGYKTRVHHQGKIVNKSS</sequence>
<dbReference type="HOGENOM" id="CLU_1872116_0_0_7"/>
<reference evidence="2" key="1">
    <citation type="journal article" date="2013" name="Stand. Genomic Sci.">
        <title>Complete genome sequence of Desulfocapsa sulfexigens, a marine deltaproteobacterium specialized in disproportionating inorganic sulfur compounds.</title>
        <authorList>
            <person name="Finster K.W."/>
            <person name="Kjeldsen K.U."/>
            <person name="Kube M."/>
            <person name="Reinhardt R."/>
            <person name="Mussmann M."/>
            <person name="Amann R."/>
            <person name="Schreiber L."/>
        </authorList>
    </citation>
    <scope>NUCLEOTIDE SEQUENCE [LARGE SCALE GENOMIC DNA]</scope>
    <source>
        <strain evidence="2">DSM 10523 / SB164P1</strain>
    </source>
</reference>
<accession>M1PJ92</accession>
<dbReference type="EMBL" id="CP003985">
    <property type="protein sequence ID" value="AGF79640.1"/>
    <property type="molecule type" value="Genomic_DNA"/>
</dbReference>
<dbReference type="STRING" id="1167006.UWK_03111"/>
<dbReference type="KEGG" id="dsf:UWK_03111"/>
<dbReference type="AlphaFoldDB" id="M1PJ92"/>
<proteinExistence type="predicted"/>
<organism evidence="1 2">
    <name type="scientific">Desulfocapsa sulfexigens (strain DSM 10523 / SB164P1)</name>
    <dbReference type="NCBI Taxonomy" id="1167006"/>
    <lineage>
        <taxon>Bacteria</taxon>
        <taxon>Pseudomonadati</taxon>
        <taxon>Thermodesulfobacteriota</taxon>
        <taxon>Desulfobulbia</taxon>
        <taxon>Desulfobulbales</taxon>
        <taxon>Desulfocapsaceae</taxon>
        <taxon>Desulfocapsa</taxon>
    </lineage>
</organism>
<evidence type="ECO:0000313" key="2">
    <source>
        <dbReference type="Proteomes" id="UP000011721"/>
    </source>
</evidence>
<keyword evidence="2" id="KW-1185">Reference proteome</keyword>
<protein>
    <recommendedName>
        <fullName evidence="3">FlgN protein</fullName>
    </recommendedName>
</protein>
<dbReference type="Proteomes" id="UP000011721">
    <property type="component" value="Chromosome"/>
</dbReference>
<name>M1PJ92_DESSD</name>